<proteinExistence type="inferred from homology"/>
<keyword evidence="5" id="KW-1185">Reference proteome</keyword>
<name>A0A285RA77_9BACL</name>
<dbReference type="PANTHER" id="PTHR33392:SF3">
    <property type="entry name" value="POLYISOPRENYL-TEICHOIC ACID--PEPTIDOGLYCAN TEICHOIC ACID TRANSFERASE TAGT"/>
    <property type="match status" value="1"/>
</dbReference>
<evidence type="ECO:0000313" key="4">
    <source>
        <dbReference type="EMBL" id="SOB90961.1"/>
    </source>
</evidence>
<protein>
    <submittedName>
        <fullName evidence="4">LytR family transcriptional attenuator</fullName>
    </submittedName>
</protein>
<gene>
    <name evidence="4" type="ORF">SAMN05880501_101240</name>
</gene>
<dbReference type="Proteomes" id="UP000219636">
    <property type="component" value="Unassembled WGS sequence"/>
</dbReference>
<accession>A0A285RA77</accession>
<dbReference type="AlphaFoldDB" id="A0A285RA77"/>
<dbReference type="Pfam" id="PF03816">
    <property type="entry name" value="LytR_cpsA_psr"/>
    <property type="match status" value="1"/>
</dbReference>
<dbReference type="InterPro" id="IPR050922">
    <property type="entry name" value="LytR/CpsA/Psr_CW_biosynth"/>
</dbReference>
<comment type="similarity">
    <text evidence="1">Belongs to the LytR/CpsA/Psr (LCP) family.</text>
</comment>
<organism evidence="4 5">
    <name type="scientific">Ureibacillus xyleni</name>
    <dbReference type="NCBI Taxonomy" id="614648"/>
    <lineage>
        <taxon>Bacteria</taxon>
        <taxon>Bacillati</taxon>
        <taxon>Bacillota</taxon>
        <taxon>Bacilli</taxon>
        <taxon>Bacillales</taxon>
        <taxon>Caryophanaceae</taxon>
        <taxon>Ureibacillus</taxon>
    </lineage>
</organism>
<dbReference type="OrthoDB" id="27330at2"/>
<evidence type="ECO:0000259" key="3">
    <source>
        <dbReference type="Pfam" id="PF03816"/>
    </source>
</evidence>
<evidence type="ECO:0000256" key="1">
    <source>
        <dbReference type="ARBA" id="ARBA00006068"/>
    </source>
</evidence>
<dbReference type="EMBL" id="OBMQ01000001">
    <property type="protein sequence ID" value="SOB90961.1"/>
    <property type="molecule type" value="Genomic_DNA"/>
</dbReference>
<dbReference type="NCBIfam" id="TIGR00350">
    <property type="entry name" value="lytR_cpsA_psr"/>
    <property type="match status" value="1"/>
</dbReference>
<dbReference type="InterPro" id="IPR004474">
    <property type="entry name" value="LytR_CpsA_psr"/>
</dbReference>
<evidence type="ECO:0000313" key="5">
    <source>
        <dbReference type="Proteomes" id="UP000219636"/>
    </source>
</evidence>
<feature type="region of interest" description="Disordered" evidence="2">
    <location>
        <begin position="333"/>
        <end position="354"/>
    </location>
</feature>
<dbReference type="RefSeq" id="WP_097071822.1">
    <property type="nucleotide sequence ID" value="NZ_OBMQ01000001.1"/>
</dbReference>
<reference evidence="5" key="1">
    <citation type="submission" date="2017-08" db="EMBL/GenBank/DDBJ databases">
        <authorList>
            <person name="Varghese N."/>
            <person name="Submissions S."/>
        </authorList>
    </citation>
    <scope>NUCLEOTIDE SEQUENCE [LARGE SCALE GENOMIC DNA]</scope>
    <source>
        <strain evidence="5">JC22</strain>
    </source>
</reference>
<feature type="domain" description="Cell envelope-related transcriptional attenuator" evidence="3">
    <location>
        <begin position="99"/>
        <end position="248"/>
    </location>
</feature>
<dbReference type="Gene3D" id="3.40.630.190">
    <property type="entry name" value="LCP protein"/>
    <property type="match status" value="1"/>
</dbReference>
<evidence type="ECO:0000256" key="2">
    <source>
        <dbReference type="SAM" id="MobiDB-lite"/>
    </source>
</evidence>
<dbReference type="PANTHER" id="PTHR33392">
    <property type="entry name" value="POLYISOPRENYL-TEICHOIC ACID--PEPTIDOGLYCAN TEICHOIC ACID TRANSFERASE TAGU"/>
    <property type="match status" value="1"/>
</dbReference>
<sequence>MKRSKINNVKKKKKSTKFSLVLKVLLLLSASLLICVTAYGVYITKKAEYAVNDSYEVIEDRPVSEKREAKVEPIQDNVSILFIGVDDSEKRGQGAENSRSDALVLATLNNEAKSVKLVSIPRDSYVYIPEVGYNDKITHAHAFGGTLATIETVEELFDIPVDYYVRMNFDAFIDVVDALGGIEVDVDIPYAFTEKDENDRYTIQLEPGLQQLNGSQALSLARTRKHDSDLMRGKRQQDILKAIAKKAASVSSITKYDDVIEAIGDNMKTDMTFDEMKSFFSYASKGIPQIDTITLNGYNDMSTGVYYYQLDEESLSETQHILKSHLGLIPDTSDISGTTPENEKAAEANVSVNN</sequence>